<organism evidence="2 3">
    <name type="scientific">Steinernema glaseri</name>
    <dbReference type="NCBI Taxonomy" id="37863"/>
    <lineage>
        <taxon>Eukaryota</taxon>
        <taxon>Metazoa</taxon>
        <taxon>Ecdysozoa</taxon>
        <taxon>Nematoda</taxon>
        <taxon>Chromadorea</taxon>
        <taxon>Rhabditida</taxon>
        <taxon>Tylenchina</taxon>
        <taxon>Panagrolaimomorpha</taxon>
        <taxon>Strongyloidoidea</taxon>
        <taxon>Steinernematidae</taxon>
        <taxon>Steinernema</taxon>
    </lineage>
</organism>
<evidence type="ECO:0000256" key="1">
    <source>
        <dbReference type="SAM" id="MobiDB-lite"/>
    </source>
</evidence>
<feature type="region of interest" description="Disordered" evidence="1">
    <location>
        <begin position="1"/>
        <end position="70"/>
    </location>
</feature>
<dbReference type="WBParaSite" id="L893_g16492.t1">
    <property type="protein sequence ID" value="L893_g16492.t1"/>
    <property type="gene ID" value="L893_g16492"/>
</dbReference>
<protein>
    <submittedName>
        <fullName evidence="3">Uncharacterized protein</fullName>
    </submittedName>
</protein>
<name>A0A1I7YHU5_9BILA</name>
<reference evidence="3" key="1">
    <citation type="submission" date="2016-11" db="UniProtKB">
        <authorList>
            <consortium name="WormBaseParasite"/>
        </authorList>
    </citation>
    <scope>IDENTIFICATION</scope>
</reference>
<dbReference type="Proteomes" id="UP000095287">
    <property type="component" value="Unplaced"/>
</dbReference>
<dbReference type="AlphaFoldDB" id="A0A1I7YHU5"/>
<accession>A0A1I7YHU5</accession>
<feature type="compositionally biased region" description="Low complexity" evidence="1">
    <location>
        <begin position="28"/>
        <end position="45"/>
    </location>
</feature>
<evidence type="ECO:0000313" key="3">
    <source>
        <dbReference type="WBParaSite" id="L893_g16492.t1"/>
    </source>
</evidence>
<sequence length="97" mass="10878">MHTDAKRPPSTRTEIRTLESGHGSSGESPNPLRRSLRNPNLLLSPKKFQGIRRGGERSQSHPHVKRRLGDQVVRDTSCAFLKVAQKEKITASRPEIT</sequence>
<keyword evidence="2" id="KW-1185">Reference proteome</keyword>
<feature type="compositionally biased region" description="Basic and acidic residues" evidence="1">
    <location>
        <begin position="1"/>
        <end position="19"/>
    </location>
</feature>
<evidence type="ECO:0000313" key="2">
    <source>
        <dbReference type="Proteomes" id="UP000095287"/>
    </source>
</evidence>
<proteinExistence type="predicted"/>